<dbReference type="Proteomes" id="UP001056120">
    <property type="component" value="Linkage Group LG17"/>
</dbReference>
<name>A0ACB9EPS3_9ASTR</name>
<reference evidence="2" key="1">
    <citation type="journal article" date="2022" name="Mol. Ecol. Resour.">
        <title>The genomes of chicory, endive, great burdock and yacon provide insights into Asteraceae palaeo-polyploidization history and plant inulin production.</title>
        <authorList>
            <person name="Fan W."/>
            <person name="Wang S."/>
            <person name="Wang H."/>
            <person name="Wang A."/>
            <person name="Jiang F."/>
            <person name="Liu H."/>
            <person name="Zhao H."/>
            <person name="Xu D."/>
            <person name="Zhang Y."/>
        </authorList>
    </citation>
    <scope>NUCLEOTIDE SEQUENCE [LARGE SCALE GENOMIC DNA]</scope>
    <source>
        <strain evidence="2">cv. Yunnan</strain>
    </source>
</reference>
<reference evidence="1 2" key="2">
    <citation type="journal article" date="2022" name="Mol. Ecol. Resour.">
        <title>The genomes of chicory, endive, great burdock and yacon provide insights into Asteraceae paleo-polyploidization history and plant inulin production.</title>
        <authorList>
            <person name="Fan W."/>
            <person name="Wang S."/>
            <person name="Wang H."/>
            <person name="Wang A."/>
            <person name="Jiang F."/>
            <person name="Liu H."/>
            <person name="Zhao H."/>
            <person name="Xu D."/>
            <person name="Zhang Y."/>
        </authorList>
    </citation>
    <scope>NUCLEOTIDE SEQUENCE [LARGE SCALE GENOMIC DNA]</scope>
    <source>
        <strain evidence="2">cv. Yunnan</strain>
        <tissue evidence="1">Leaves</tissue>
    </source>
</reference>
<gene>
    <name evidence="1" type="ORF">L1987_51252</name>
</gene>
<dbReference type="EMBL" id="CM042034">
    <property type="protein sequence ID" value="KAI3760852.1"/>
    <property type="molecule type" value="Genomic_DNA"/>
</dbReference>
<keyword evidence="2" id="KW-1185">Reference proteome</keyword>
<proteinExistence type="predicted"/>
<protein>
    <submittedName>
        <fullName evidence="1">Uncharacterized protein</fullName>
    </submittedName>
</protein>
<comment type="caution">
    <text evidence="1">The sequence shown here is derived from an EMBL/GenBank/DDBJ whole genome shotgun (WGS) entry which is preliminary data.</text>
</comment>
<sequence>MNASILFAKCNSHLVNLVLPCVTQSTMSKLVPGLHFFMCSVADQQVNYKNNQPPPHRRRSHHHTGILHHS</sequence>
<accession>A0ACB9EPS3</accession>
<evidence type="ECO:0000313" key="2">
    <source>
        <dbReference type="Proteomes" id="UP001056120"/>
    </source>
</evidence>
<organism evidence="1 2">
    <name type="scientific">Smallanthus sonchifolius</name>
    <dbReference type="NCBI Taxonomy" id="185202"/>
    <lineage>
        <taxon>Eukaryota</taxon>
        <taxon>Viridiplantae</taxon>
        <taxon>Streptophyta</taxon>
        <taxon>Embryophyta</taxon>
        <taxon>Tracheophyta</taxon>
        <taxon>Spermatophyta</taxon>
        <taxon>Magnoliopsida</taxon>
        <taxon>eudicotyledons</taxon>
        <taxon>Gunneridae</taxon>
        <taxon>Pentapetalae</taxon>
        <taxon>asterids</taxon>
        <taxon>campanulids</taxon>
        <taxon>Asterales</taxon>
        <taxon>Asteraceae</taxon>
        <taxon>Asteroideae</taxon>
        <taxon>Heliantheae alliance</taxon>
        <taxon>Millerieae</taxon>
        <taxon>Smallanthus</taxon>
    </lineage>
</organism>
<evidence type="ECO:0000313" key="1">
    <source>
        <dbReference type="EMBL" id="KAI3760852.1"/>
    </source>
</evidence>